<dbReference type="InterPro" id="IPR006342">
    <property type="entry name" value="FkbM_mtfrase"/>
</dbReference>
<protein>
    <recommendedName>
        <fullName evidence="1">Methyltransferase FkbM domain-containing protein</fullName>
    </recommendedName>
</protein>
<evidence type="ECO:0000313" key="2">
    <source>
        <dbReference type="EMBL" id="KKN71698.1"/>
    </source>
</evidence>
<dbReference type="SUPFAM" id="SSF53335">
    <property type="entry name" value="S-adenosyl-L-methionine-dependent methyltransferases"/>
    <property type="match status" value="1"/>
</dbReference>
<dbReference type="EMBL" id="LAZR01000377">
    <property type="protein sequence ID" value="KKN71698.1"/>
    <property type="molecule type" value="Genomic_DNA"/>
</dbReference>
<organism evidence="2">
    <name type="scientific">marine sediment metagenome</name>
    <dbReference type="NCBI Taxonomy" id="412755"/>
    <lineage>
        <taxon>unclassified sequences</taxon>
        <taxon>metagenomes</taxon>
        <taxon>ecological metagenomes</taxon>
    </lineage>
</organism>
<dbReference type="Gene3D" id="3.40.50.150">
    <property type="entry name" value="Vaccinia Virus protein VP39"/>
    <property type="match status" value="1"/>
</dbReference>
<comment type="caution">
    <text evidence="2">The sequence shown here is derived from an EMBL/GenBank/DDBJ whole genome shotgun (WGS) entry which is preliminary data.</text>
</comment>
<dbReference type="Pfam" id="PF05050">
    <property type="entry name" value="Methyltransf_21"/>
    <property type="match status" value="1"/>
</dbReference>
<dbReference type="InterPro" id="IPR029063">
    <property type="entry name" value="SAM-dependent_MTases_sf"/>
</dbReference>
<gene>
    <name evidence="2" type="ORF">LCGC14_0417640</name>
</gene>
<accession>A0A0F9W0T3</accession>
<reference evidence="2" key="1">
    <citation type="journal article" date="2015" name="Nature">
        <title>Complex archaea that bridge the gap between prokaryotes and eukaryotes.</title>
        <authorList>
            <person name="Spang A."/>
            <person name="Saw J.H."/>
            <person name="Jorgensen S.L."/>
            <person name="Zaremba-Niedzwiedzka K."/>
            <person name="Martijn J."/>
            <person name="Lind A.E."/>
            <person name="van Eijk R."/>
            <person name="Schleper C."/>
            <person name="Guy L."/>
            <person name="Ettema T.J."/>
        </authorList>
    </citation>
    <scope>NUCLEOTIDE SEQUENCE</scope>
</reference>
<sequence length="192" mass="22722">MDVNKVLDELKLGKGDLFIDLGAHQGVNIQACIEREITVVAFEPHQMLFRDYLYPGFHRNPLVTLEYAAAWREDSDEQRLYLKNRKKDDDTGSSLVKYKTNLDKQSWMPCRTINIGKYLVKLDQDITILKIDTEGSEWDIINSVLDEFDYSRIQHWYVEDHNTKIPDKTWIRRRGQTRKRLDDLGIELMSWE</sequence>
<proteinExistence type="predicted"/>
<feature type="domain" description="Methyltransferase FkbM" evidence="1">
    <location>
        <begin position="20"/>
        <end position="164"/>
    </location>
</feature>
<dbReference type="NCBIfam" id="TIGR01444">
    <property type="entry name" value="fkbM_fam"/>
    <property type="match status" value="1"/>
</dbReference>
<name>A0A0F9W0T3_9ZZZZ</name>
<evidence type="ECO:0000259" key="1">
    <source>
        <dbReference type="Pfam" id="PF05050"/>
    </source>
</evidence>
<dbReference type="AlphaFoldDB" id="A0A0F9W0T3"/>